<evidence type="ECO:0000256" key="1">
    <source>
        <dbReference type="ARBA" id="ARBA00023015"/>
    </source>
</evidence>
<dbReference type="SUPFAM" id="SSF46894">
    <property type="entry name" value="C-terminal effector domain of the bipartite response regulators"/>
    <property type="match status" value="1"/>
</dbReference>
<dbReference type="Pfam" id="PF00196">
    <property type="entry name" value="GerE"/>
    <property type="match status" value="1"/>
</dbReference>
<gene>
    <name evidence="6" type="ORF">C1850_05815</name>
</gene>
<evidence type="ECO:0000256" key="4">
    <source>
        <dbReference type="SAM" id="Phobius"/>
    </source>
</evidence>
<dbReference type="InterPro" id="IPR036388">
    <property type="entry name" value="WH-like_DNA-bd_sf"/>
</dbReference>
<dbReference type="GO" id="GO:0003677">
    <property type="term" value="F:DNA binding"/>
    <property type="evidence" value="ECO:0007669"/>
    <property type="project" value="UniProtKB-KW"/>
</dbReference>
<keyword evidence="2" id="KW-0238">DNA-binding</keyword>
<comment type="caution">
    <text evidence="6">The sequence shown here is derived from an EMBL/GenBank/DDBJ whole genome shotgun (WGS) entry which is preliminary data.</text>
</comment>
<protein>
    <submittedName>
        <fullName evidence="6">LuxR family transcriptional regulator</fullName>
    </submittedName>
</protein>
<keyword evidence="3" id="KW-0804">Transcription</keyword>
<feature type="transmembrane region" description="Helical" evidence="4">
    <location>
        <begin position="133"/>
        <end position="151"/>
    </location>
</feature>
<organism evidence="6 7">
    <name type="scientific">Adlercreutzia equolifaciens subsp. celatus</name>
    <dbReference type="NCBI Taxonomy" id="394340"/>
    <lineage>
        <taxon>Bacteria</taxon>
        <taxon>Bacillati</taxon>
        <taxon>Actinomycetota</taxon>
        <taxon>Coriobacteriia</taxon>
        <taxon>Eggerthellales</taxon>
        <taxon>Eggerthellaceae</taxon>
        <taxon>Adlercreutzia</taxon>
    </lineage>
</organism>
<reference evidence="6 7" key="1">
    <citation type="journal article" date="2018" name="Elife">
        <title>Discovery and characterization of a prevalent human gut bacterial enzyme sufficient for the inactivation of a family of plant toxins.</title>
        <authorList>
            <person name="Koppel N."/>
            <person name="Bisanz J.E."/>
            <person name="Pandelia M.E."/>
            <person name="Turnbaugh P.J."/>
            <person name="Balskus E.P."/>
        </authorList>
    </citation>
    <scope>NUCLEOTIDE SEQUENCE [LARGE SCALE GENOMIC DNA]</scope>
    <source>
        <strain evidence="6 7">OB21 GAM 11</strain>
    </source>
</reference>
<dbReference type="CDD" id="cd06170">
    <property type="entry name" value="LuxR_C_like"/>
    <property type="match status" value="1"/>
</dbReference>
<feature type="transmembrane region" description="Helical" evidence="4">
    <location>
        <begin position="102"/>
        <end position="121"/>
    </location>
</feature>
<dbReference type="PANTHER" id="PTHR44688:SF16">
    <property type="entry name" value="DNA-BINDING TRANSCRIPTIONAL ACTIVATOR DEVR_DOSR"/>
    <property type="match status" value="1"/>
</dbReference>
<keyword evidence="1" id="KW-0805">Transcription regulation</keyword>
<dbReference type="PROSITE" id="PS00622">
    <property type="entry name" value="HTH_LUXR_1"/>
    <property type="match status" value="1"/>
</dbReference>
<feature type="transmembrane region" description="Helical" evidence="4">
    <location>
        <begin position="171"/>
        <end position="191"/>
    </location>
</feature>
<dbReference type="PANTHER" id="PTHR44688">
    <property type="entry name" value="DNA-BINDING TRANSCRIPTIONAL ACTIVATOR DEVR_DOSR"/>
    <property type="match status" value="1"/>
</dbReference>
<feature type="transmembrane region" description="Helical" evidence="4">
    <location>
        <begin position="6"/>
        <end position="27"/>
    </location>
</feature>
<evidence type="ECO:0000256" key="2">
    <source>
        <dbReference type="ARBA" id="ARBA00023125"/>
    </source>
</evidence>
<dbReference type="InterPro" id="IPR016032">
    <property type="entry name" value="Sig_transdc_resp-reg_C-effctor"/>
</dbReference>
<dbReference type="GO" id="GO:0006355">
    <property type="term" value="P:regulation of DNA-templated transcription"/>
    <property type="evidence" value="ECO:0007669"/>
    <property type="project" value="InterPro"/>
</dbReference>
<evidence type="ECO:0000256" key="3">
    <source>
        <dbReference type="ARBA" id="ARBA00023163"/>
    </source>
</evidence>
<dbReference type="SMART" id="SM00421">
    <property type="entry name" value="HTH_LUXR"/>
    <property type="match status" value="1"/>
</dbReference>
<evidence type="ECO:0000313" key="6">
    <source>
        <dbReference type="EMBL" id="RDC44744.1"/>
    </source>
</evidence>
<feature type="transmembrane region" description="Helical" evidence="4">
    <location>
        <begin position="72"/>
        <end position="90"/>
    </location>
</feature>
<dbReference type="Proteomes" id="UP000253805">
    <property type="component" value="Unassembled WGS sequence"/>
</dbReference>
<dbReference type="PRINTS" id="PR00038">
    <property type="entry name" value="HTHLUXR"/>
</dbReference>
<accession>A0A369P2H9</accession>
<proteinExistence type="predicted"/>
<dbReference type="PROSITE" id="PS50043">
    <property type="entry name" value="HTH_LUXR_2"/>
    <property type="match status" value="1"/>
</dbReference>
<keyword evidence="4" id="KW-0812">Transmembrane</keyword>
<evidence type="ECO:0000313" key="7">
    <source>
        <dbReference type="Proteomes" id="UP000253805"/>
    </source>
</evidence>
<dbReference type="EMBL" id="PPUT01000012">
    <property type="protein sequence ID" value="RDC44744.1"/>
    <property type="molecule type" value="Genomic_DNA"/>
</dbReference>
<feature type="domain" description="HTH luxR-type" evidence="5">
    <location>
        <begin position="254"/>
        <end position="318"/>
    </location>
</feature>
<keyword evidence="4" id="KW-1133">Transmembrane helix</keyword>
<dbReference type="Gene3D" id="1.10.10.10">
    <property type="entry name" value="Winged helix-like DNA-binding domain superfamily/Winged helix DNA-binding domain"/>
    <property type="match status" value="1"/>
</dbReference>
<dbReference type="AlphaFoldDB" id="A0A369P2H9"/>
<evidence type="ECO:0000259" key="5">
    <source>
        <dbReference type="PROSITE" id="PS50043"/>
    </source>
</evidence>
<dbReference type="InterPro" id="IPR000792">
    <property type="entry name" value="Tscrpt_reg_LuxR_C"/>
</dbReference>
<feature type="transmembrane region" description="Helical" evidence="4">
    <location>
        <begin position="34"/>
        <end position="52"/>
    </location>
</feature>
<sequence>MTLLFYYTLLIMFFYTIVAATSLSAFYVSHRRTFLYATFGFTFYFFDVSLVFKDNFITPDAVFEAASFYDVGHPYTSIITGGGAFLFLWLAACRYCREERPVVRFAPVALWATLSLAAYQFIENPQWREFVYYNLRAVLQLVCYGLLAWWYTHSPDPERRSIMKSHRTAFFWATGLTCGIILENVYVQLIFDPGSIPRGMWVLAERSPMENLLFICYGLAVLRGASVSLQLRARELPEGDDPLLAESIDRLLPLYSRTYDLSKREEEVLRHALMGKDNQNIASALTLSAGTVKVHMHNILKKTGHANRAELAADFWER</sequence>
<dbReference type="RefSeq" id="WP_114548948.1">
    <property type="nucleotide sequence ID" value="NZ_PPUT01000012.1"/>
</dbReference>
<keyword evidence="4" id="KW-0472">Membrane</keyword>
<name>A0A369P2H9_9ACTN</name>